<keyword evidence="3" id="KW-1185">Reference proteome</keyword>
<dbReference type="InParanoid" id="A0A0P8XLX9"/>
<dbReference type="KEGG" id="dan:26514415"/>
<keyword evidence="1" id="KW-0732">Signal</keyword>
<evidence type="ECO:0000313" key="2">
    <source>
        <dbReference type="EMBL" id="KPU75671.1"/>
    </source>
</evidence>
<gene>
    <name evidence="2" type="primary">Dana\GF27006</name>
    <name evidence="2" type="ORF">GF27006</name>
</gene>
<evidence type="ECO:0000256" key="1">
    <source>
        <dbReference type="SAM" id="SignalP"/>
    </source>
</evidence>
<protein>
    <recommendedName>
        <fullName evidence="4">Secreted protein</fullName>
    </recommendedName>
</protein>
<feature type="signal peptide" evidence="1">
    <location>
        <begin position="1"/>
        <end position="26"/>
    </location>
</feature>
<dbReference type="Proteomes" id="UP000007801">
    <property type="component" value="Unassembled WGS sequence"/>
</dbReference>
<proteinExistence type="predicted"/>
<dbReference type="eggNOG" id="ENOG502T814">
    <property type="taxonomic scope" value="Eukaryota"/>
</dbReference>
<sequence length="124" mass="13311">MRRINSQGLVPAGVSLILLQVQLAGCRLPVAVGICIGAWETKPDAVSWLFSFNGRRLLVSLICQALDVAGRGMTSNYSIKSRSIFNAPSGFRLHSAVNGYCSHPSIDFHAQFEVSSLVASVFAS</sequence>
<feature type="chain" id="PRO_5006154021" description="Secreted protein" evidence="1">
    <location>
        <begin position="27"/>
        <end position="124"/>
    </location>
</feature>
<dbReference type="AlphaFoldDB" id="A0A0P8XLX9"/>
<accession>A0A0P8XLX9</accession>
<dbReference type="EMBL" id="CH902619">
    <property type="protein sequence ID" value="KPU75671.1"/>
    <property type="molecule type" value="Genomic_DNA"/>
</dbReference>
<name>A0A0P8XLX9_DROAN</name>
<evidence type="ECO:0008006" key="4">
    <source>
        <dbReference type="Google" id="ProtNLM"/>
    </source>
</evidence>
<organism evidence="2 3">
    <name type="scientific">Drosophila ananassae</name>
    <name type="common">Fruit fly</name>
    <dbReference type="NCBI Taxonomy" id="7217"/>
    <lineage>
        <taxon>Eukaryota</taxon>
        <taxon>Metazoa</taxon>
        <taxon>Ecdysozoa</taxon>
        <taxon>Arthropoda</taxon>
        <taxon>Hexapoda</taxon>
        <taxon>Insecta</taxon>
        <taxon>Pterygota</taxon>
        <taxon>Neoptera</taxon>
        <taxon>Endopterygota</taxon>
        <taxon>Diptera</taxon>
        <taxon>Brachycera</taxon>
        <taxon>Muscomorpha</taxon>
        <taxon>Ephydroidea</taxon>
        <taxon>Drosophilidae</taxon>
        <taxon>Drosophila</taxon>
        <taxon>Sophophora</taxon>
    </lineage>
</organism>
<reference evidence="2 3" key="1">
    <citation type="journal article" date="2007" name="Nature">
        <title>Evolution of genes and genomes on the Drosophila phylogeny.</title>
        <authorList>
            <consortium name="Drosophila 12 Genomes Consortium"/>
            <person name="Clark A.G."/>
            <person name="Eisen M.B."/>
            <person name="Smith D.R."/>
            <person name="Bergman C.M."/>
            <person name="Oliver B."/>
            <person name="Markow T.A."/>
            <person name="Kaufman T.C."/>
            <person name="Kellis M."/>
            <person name="Gelbart W."/>
            <person name="Iyer V.N."/>
            <person name="Pollard D.A."/>
            <person name="Sackton T.B."/>
            <person name="Larracuente A.M."/>
            <person name="Singh N.D."/>
            <person name="Abad J.P."/>
            <person name="Abt D.N."/>
            <person name="Adryan B."/>
            <person name="Aguade M."/>
            <person name="Akashi H."/>
            <person name="Anderson W.W."/>
            <person name="Aquadro C.F."/>
            <person name="Ardell D.H."/>
            <person name="Arguello R."/>
            <person name="Artieri C.G."/>
            <person name="Barbash D.A."/>
            <person name="Barker D."/>
            <person name="Barsanti P."/>
            <person name="Batterham P."/>
            <person name="Batzoglou S."/>
            <person name="Begun D."/>
            <person name="Bhutkar A."/>
            <person name="Blanco E."/>
            <person name="Bosak S.A."/>
            <person name="Bradley R.K."/>
            <person name="Brand A.D."/>
            <person name="Brent M.R."/>
            <person name="Brooks A.N."/>
            <person name="Brown R.H."/>
            <person name="Butlin R.K."/>
            <person name="Caggese C."/>
            <person name="Calvi B.R."/>
            <person name="Bernardo de Carvalho A."/>
            <person name="Caspi A."/>
            <person name="Castrezana S."/>
            <person name="Celniker S.E."/>
            <person name="Chang J.L."/>
            <person name="Chapple C."/>
            <person name="Chatterji S."/>
            <person name="Chinwalla A."/>
            <person name="Civetta A."/>
            <person name="Clifton S.W."/>
            <person name="Comeron J.M."/>
            <person name="Costello J.C."/>
            <person name="Coyne J.A."/>
            <person name="Daub J."/>
            <person name="David R.G."/>
            <person name="Delcher A.L."/>
            <person name="Delehaunty K."/>
            <person name="Do C.B."/>
            <person name="Ebling H."/>
            <person name="Edwards K."/>
            <person name="Eickbush T."/>
            <person name="Evans J.D."/>
            <person name="Filipski A."/>
            <person name="Findeiss S."/>
            <person name="Freyhult E."/>
            <person name="Fulton L."/>
            <person name="Fulton R."/>
            <person name="Garcia A.C."/>
            <person name="Gardiner A."/>
            <person name="Garfield D.A."/>
            <person name="Garvin B.E."/>
            <person name="Gibson G."/>
            <person name="Gilbert D."/>
            <person name="Gnerre S."/>
            <person name="Godfrey J."/>
            <person name="Good R."/>
            <person name="Gotea V."/>
            <person name="Gravely B."/>
            <person name="Greenberg A.J."/>
            <person name="Griffiths-Jones S."/>
            <person name="Gross S."/>
            <person name="Guigo R."/>
            <person name="Gustafson E.A."/>
            <person name="Haerty W."/>
            <person name="Hahn M.W."/>
            <person name="Halligan D.L."/>
            <person name="Halpern A.L."/>
            <person name="Halter G.M."/>
            <person name="Han M.V."/>
            <person name="Heger A."/>
            <person name="Hillier L."/>
            <person name="Hinrichs A.S."/>
            <person name="Holmes I."/>
            <person name="Hoskins R.A."/>
            <person name="Hubisz M.J."/>
            <person name="Hultmark D."/>
            <person name="Huntley M.A."/>
            <person name="Jaffe D.B."/>
            <person name="Jagadeeshan S."/>
            <person name="Jeck W.R."/>
            <person name="Johnson J."/>
            <person name="Jones C.D."/>
            <person name="Jordan W.C."/>
            <person name="Karpen G.H."/>
            <person name="Kataoka E."/>
            <person name="Keightley P.D."/>
            <person name="Kheradpour P."/>
            <person name="Kirkness E.F."/>
            <person name="Koerich L.B."/>
            <person name="Kristiansen K."/>
            <person name="Kudrna D."/>
            <person name="Kulathinal R.J."/>
            <person name="Kumar S."/>
            <person name="Kwok R."/>
            <person name="Lander E."/>
            <person name="Langley C.H."/>
            <person name="Lapoint R."/>
            <person name="Lazzaro B.P."/>
            <person name="Lee S.J."/>
            <person name="Levesque L."/>
            <person name="Li R."/>
            <person name="Lin C.F."/>
            <person name="Lin M.F."/>
            <person name="Lindblad-Toh K."/>
            <person name="Llopart A."/>
            <person name="Long M."/>
            <person name="Low L."/>
            <person name="Lozovsky E."/>
            <person name="Lu J."/>
            <person name="Luo M."/>
            <person name="Machado C.A."/>
            <person name="Makalowski W."/>
            <person name="Marzo M."/>
            <person name="Matsuda M."/>
            <person name="Matzkin L."/>
            <person name="McAllister B."/>
            <person name="McBride C.S."/>
            <person name="McKernan B."/>
            <person name="McKernan K."/>
            <person name="Mendez-Lago M."/>
            <person name="Minx P."/>
            <person name="Mollenhauer M.U."/>
            <person name="Montooth K."/>
            <person name="Mount S.M."/>
            <person name="Mu X."/>
            <person name="Myers E."/>
            <person name="Negre B."/>
            <person name="Newfeld S."/>
            <person name="Nielsen R."/>
            <person name="Noor M.A."/>
            <person name="O'Grady P."/>
            <person name="Pachter L."/>
            <person name="Papaceit M."/>
            <person name="Parisi M.J."/>
            <person name="Parisi M."/>
            <person name="Parts L."/>
            <person name="Pedersen J.S."/>
            <person name="Pesole G."/>
            <person name="Phillippy A.M."/>
            <person name="Ponting C.P."/>
            <person name="Pop M."/>
            <person name="Porcelli D."/>
            <person name="Powell J.R."/>
            <person name="Prohaska S."/>
            <person name="Pruitt K."/>
            <person name="Puig M."/>
            <person name="Quesneville H."/>
            <person name="Ram K.R."/>
            <person name="Rand D."/>
            <person name="Rasmussen M.D."/>
            <person name="Reed L.K."/>
            <person name="Reenan R."/>
            <person name="Reily A."/>
            <person name="Remington K.A."/>
            <person name="Rieger T.T."/>
            <person name="Ritchie M.G."/>
            <person name="Robin C."/>
            <person name="Rogers Y.H."/>
            <person name="Rohde C."/>
            <person name="Rozas J."/>
            <person name="Rubenfield M.J."/>
            <person name="Ruiz A."/>
            <person name="Russo S."/>
            <person name="Salzberg S.L."/>
            <person name="Sanchez-Gracia A."/>
            <person name="Saranga D.J."/>
            <person name="Sato H."/>
            <person name="Schaeffer S.W."/>
            <person name="Schatz M.C."/>
            <person name="Schlenke T."/>
            <person name="Schwartz R."/>
            <person name="Segarra C."/>
            <person name="Singh R.S."/>
            <person name="Sirot L."/>
            <person name="Sirota M."/>
            <person name="Sisneros N.B."/>
            <person name="Smith C.D."/>
            <person name="Smith T.F."/>
            <person name="Spieth J."/>
            <person name="Stage D.E."/>
            <person name="Stark A."/>
            <person name="Stephan W."/>
            <person name="Strausberg R.L."/>
            <person name="Strempel S."/>
            <person name="Sturgill D."/>
            <person name="Sutton G."/>
            <person name="Sutton G.G."/>
            <person name="Tao W."/>
            <person name="Teichmann S."/>
            <person name="Tobari Y.N."/>
            <person name="Tomimura Y."/>
            <person name="Tsolas J.M."/>
            <person name="Valente V.L."/>
            <person name="Venter E."/>
            <person name="Venter J.C."/>
            <person name="Vicario S."/>
            <person name="Vieira F.G."/>
            <person name="Vilella A.J."/>
            <person name="Villasante A."/>
            <person name="Walenz B."/>
            <person name="Wang J."/>
            <person name="Wasserman M."/>
            <person name="Watts T."/>
            <person name="Wilson D."/>
            <person name="Wilson R.K."/>
            <person name="Wing R.A."/>
            <person name="Wolfner M.F."/>
            <person name="Wong A."/>
            <person name="Wong G.K."/>
            <person name="Wu C.I."/>
            <person name="Wu G."/>
            <person name="Yamamoto D."/>
            <person name="Yang H.P."/>
            <person name="Yang S.P."/>
            <person name="Yorke J.A."/>
            <person name="Yoshida K."/>
            <person name="Zdobnov E."/>
            <person name="Zhang P."/>
            <person name="Zhang Y."/>
            <person name="Zimin A.V."/>
            <person name="Baldwin J."/>
            <person name="Abdouelleil A."/>
            <person name="Abdulkadir J."/>
            <person name="Abebe A."/>
            <person name="Abera B."/>
            <person name="Abreu J."/>
            <person name="Acer S.C."/>
            <person name="Aftuck L."/>
            <person name="Alexander A."/>
            <person name="An P."/>
            <person name="Anderson E."/>
            <person name="Anderson S."/>
            <person name="Arachi H."/>
            <person name="Azer M."/>
            <person name="Bachantsang P."/>
            <person name="Barry A."/>
            <person name="Bayul T."/>
            <person name="Berlin A."/>
            <person name="Bessette D."/>
            <person name="Bloom T."/>
            <person name="Blye J."/>
            <person name="Boguslavskiy L."/>
            <person name="Bonnet C."/>
            <person name="Boukhgalter B."/>
            <person name="Bourzgui I."/>
            <person name="Brown A."/>
            <person name="Cahill P."/>
            <person name="Channer S."/>
            <person name="Cheshatsang Y."/>
            <person name="Chuda L."/>
            <person name="Citroen M."/>
            <person name="Collymore A."/>
            <person name="Cooke P."/>
            <person name="Costello M."/>
            <person name="D'Aco K."/>
            <person name="Daza R."/>
            <person name="De Haan G."/>
            <person name="DeGray S."/>
            <person name="DeMaso C."/>
            <person name="Dhargay N."/>
            <person name="Dooley K."/>
            <person name="Dooley E."/>
            <person name="Doricent M."/>
            <person name="Dorje P."/>
            <person name="Dorjee K."/>
            <person name="Dupes A."/>
            <person name="Elong R."/>
            <person name="Falk J."/>
            <person name="Farina A."/>
            <person name="Faro S."/>
            <person name="Ferguson D."/>
            <person name="Fisher S."/>
            <person name="Foley C.D."/>
            <person name="Franke A."/>
            <person name="Friedrich D."/>
            <person name="Gadbois L."/>
            <person name="Gearin G."/>
            <person name="Gearin C.R."/>
            <person name="Giannoukos G."/>
            <person name="Goode T."/>
            <person name="Graham J."/>
            <person name="Grandbois E."/>
            <person name="Grewal S."/>
            <person name="Gyaltsen K."/>
            <person name="Hafez N."/>
            <person name="Hagos B."/>
            <person name="Hall J."/>
            <person name="Henson C."/>
            <person name="Hollinger A."/>
            <person name="Honan T."/>
            <person name="Huard M.D."/>
            <person name="Hughes L."/>
            <person name="Hurhula B."/>
            <person name="Husby M.E."/>
            <person name="Kamat A."/>
            <person name="Kanga B."/>
            <person name="Kashin S."/>
            <person name="Khazanovich D."/>
            <person name="Kisner P."/>
            <person name="Lance K."/>
            <person name="Lara M."/>
            <person name="Lee W."/>
            <person name="Lennon N."/>
            <person name="Letendre F."/>
            <person name="LeVine R."/>
            <person name="Lipovsky A."/>
            <person name="Liu X."/>
            <person name="Liu J."/>
            <person name="Liu S."/>
            <person name="Lokyitsang T."/>
            <person name="Lokyitsang Y."/>
            <person name="Lubonja R."/>
            <person name="Lui A."/>
            <person name="MacDonald P."/>
            <person name="Magnisalis V."/>
            <person name="Maru K."/>
            <person name="Matthews C."/>
            <person name="McCusker W."/>
            <person name="McDonough S."/>
            <person name="Mehta T."/>
            <person name="Meldrim J."/>
            <person name="Meneus L."/>
            <person name="Mihai O."/>
            <person name="Mihalev A."/>
            <person name="Mihova T."/>
            <person name="Mittelman R."/>
            <person name="Mlenga V."/>
            <person name="Montmayeur A."/>
            <person name="Mulrain L."/>
            <person name="Navidi A."/>
            <person name="Naylor J."/>
            <person name="Negash T."/>
            <person name="Nguyen T."/>
            <person name="Nguyen N."/>
            <person name="Nicol R."/>
            <person name="Norbu C."/>
            <person name="Norbu N."/>
            <person name="Novod N."/>
            <person name="O'Neill B."/>
            <person name="Osman S."/>
            <person name="Markiewicz E."/>
            <person name="Oyono O.L."/>
            <person name="Patti C."/>
            <person name="Phunkhang P."/>
            <person name="Pierre F."/>
            <person name="Priest M."/>
            <person name="Raghuraman S."/>
            <person name="Rege F."/>
            <person name="Reyes R."/>
            <person name="Rise C."/>
            <person name="Rogov P."/>
            <person name="Ross K."/>
            <person name="Ryan E."/>
            <person name="Settipalli S."/>
            <person name="Shea T."/>
            <person name="Sherpa N."/>
            <person name="Shi L."/>
            <person name="Shih D."/>
            <person name="Sparrow T."/>
            <person name="Spaulding J."/>
            <person name="Stalker J."/>
            <person name="Stange-Thomann N."/>
            <person name="Stavropoulos S."/>
            <person name="Stone C."/>
            <person name="Strader C."/>
            <person name="Tesfaye S."/>
            <person name="Thomson T."/>
            <person name="Thoulutsang Y."/>
            <person name="Thoulutsang D."/>
            <person name="Topham K."/>
            <person name="Topping I."/>
            <person name="Tsamla T."/>
            <person name="Vassiliev H."/>
            <person name="Vo A."/>
            <person name="Wangchuk T."/>
            <person name="Wangdi T."/>
            <person name="Weiand M."/>
            <person name="Wilkinson J."/>
            <person name="Wilson A."/>
            <person name="Yadav S."/>
            <person name="Young G."/>
            <person name="Yu Q."/>
            <person name="Zembek L."/>
            <person name="Zhong D."/>
            <person name="Zimmer A."/>
            <person name="Zwirko Z."/>
            <person name="Jaffe D.B."/>
            <person name="Alvarez P."/>
            <person name="Brockman W."/>
            <person name="Butler J."/>
            <person name="Chin C."/>
            <person name="Gnerre S."/>
            <person name="Grabherr M."/>
            <person name="Kleber M."/>
            <person name="Mauceli E."/>
            <person name="MacCallum I."/>
        </authorList>
    </citation>
    <scope>NUCLEOTIDE SEQUENCE [LARGE SCALE GENOMIC DNA]</scope>
    <source>
        <strain evidence="3">Tucson 14024-0371.13</strain>
    </source>
</reference>
<evidence type="ECO:0000313" key="3">
    <source>
        <dbReference type="Proteomes" id="UP000007801"/>
    </source>
</evidence>